<dbReference type="CDD" id="cd03349">
    <property type="entry name" value="LbH_XAT"/>
    <property type="match status" value="1"/>
</dbReference>
<keyword evidence="4" id="KW-0808">Transferase</keyword>
<dbReference type="PATRIC" id="fig|1110502.3.peg.4324"/>
<evidence type="ECO:0000313" key="10">
    <source>
        <dbReference type="Proteomes" id="UP000005258"/>
    </source>
</evidence>
<dbReference type="SUPFAM" id="SSF51161">
    <property type="entry name" value="Trimeric LpxA-like enzymes"/>
    <property type="match status" value="1"/>
</dbReference>
<dbReference type="PROSITE" id="PS00101">
    <property type="entry name" value="HEXAPEP_TRANSFERASES"/>
    <property type="match status" value="1"/>
</dbReference>
<dbReference type="Pfam" id="PF00132">
    <property type="entry name" value="Hexapep"/>
    <property type="match status" value="1"/>
</dbReference>
<geneLocation type="plasmid" evidence="9 10">
    <name>pTM2</name>
</geneLocation>
<reference evidence="9 10" key="1">
    <citation type="journal article" date="2012" name="J. Am. Chem. Soc.">
        <title>Bacterial biosynthesis and maturation of the didemnin anti-cancer agents.</title>
        <authorList>
            <person name="Xu Y."/>
            <person name="Kersten R.D."/>
            <person name="Nam S.J."/>
            <person name="Lu L."/>
            <person name="Al-Suwailem A.M."/>
            <person name="Zheng H."/>
            <person name="Fenical W."/>
            <person name="Dorrestein P.C."/>
            <person name="Moore B.S."/>
            <person name="Qian P.Y."/>
        </authorList>
    </citation>
    <scope>NUCLEOTIDE SEQUENCE [LARGE SCALE GENOMIC DNA]</scope>
    <source>
        <strain evidence="9 10">KA081020-065</strain>
    </source>
</reference>
<dbReference type="PANTHER" id="PTHR43300">
    <property type="entry name" value="ACETYLTRANSFERASE"/>
    <property type="match status" value="1"/>
</dbReference>
<gene>
    <name evidence="9" type="ordered locus">TMO_b0065</name>
</gene>
<evidence type="ECO:0000256" key="6">
    <source>
        <dbReference type="ARBA" id="ARBA00023251"/>
    </source>
</evidence>
<evidence type="ECO:0000256" key="8">
    <source>
        <dbReference type="ARBA" id="ARBA00047633"/>
    </source>
</evidence>
<evidence type="ECO:0000256" key="7">
    <source>
        <dbReference type="ARBA" id="ARBA00023315"/>
    </source>
</evidence>
<dbReference type="InterPro" id="IPR018357">
    <property type="entry name" value="Hexapep_transf_CS"/>
</dbReference>
<dbReference type="NCBIfam" id="NF000490">
    <property type="entry name" value="chloram_CatB"/>
    <property type="match status" value="1"/>
</dbReference>
<evidence type="ECO:0000256" key="3">
    <source>
        <dbReference type="ARBA" id="ARBA00020291"/>
    </source>
</evidence>
<comment type="catalytic activity">
    <reaction evidence="8">
        <text>chloramphenicol + acetyl-CoA = chloramphenicol 3-acetate + CoA</text>
        <dbReference type="Rhea" id="RHEA:18421"/>
        <dbReference type="ChEBI" id="CHEBI:16730"/>
        <dbReference type="ChEBI" id="CHEBI:17698"/>
        <dbReference type="ChEBI" id="CHEBI:57287"/>
        <dbReference type="ChEBI" id="CHEBI:57288"/>
        <dbReference type="EC" id="2.3.1.28"/>
    </reaction>
</comment>
<keyword evidence="5" id="KW-0677">Repeat</keyword>
<dbReference type="Proteomes" id="UP000005258">
    <property type="component" value="Plasmid pTM2"/>
</dbReference>
<dbReference type="EC" id="2.3.1.28" evidence="2"/>
<dbReference type="InterPro" id="IPR001451">
    <property type="entry name" value="Hexapep"/>
</dbReference>
<protein>
    <recommendedName>
        <fullName evidence="3">Chloramphenicol acetyltransferase</fullName>
        <ecNumber evidence="2">2.3.1.28</ecNumber>
    </recommendedName>
</protein>
<evidence type="ECO:0000256" key="5">
    <source>
        <dbReference type="ARBA" id="ARBA00022737"/>
    </source>
</evidence>
<accession>I3TTI5</accession>
<keyword evidence="9" id="KW-0614">Plasmid</keyword>
<dbReference type="Gene3D" id="2.160.10.10">
    <property type="entry name" value="Hexapeptide repeat proteins"/>
    <property type="match status" value="1"/>
</dbReference>
<evidence type="ECO:0000313" key="9">
    <source>
        <dbReference type="EMBL" id="AFK56073.1"/>
    </source>
</evidence>
<dbReference type="HOGENOM" id="CLU_051638_5_3_5"/>
<dbReference type="PANTHER" id="PTHR43300:SF12">
    <property type="entry name" value="CHLORAMPHENICOL ACETYLTRANSFERASE"/>
    <property type="match status" value="1"/>
</dbReference>
<keyword evidence="7" id="KW-0012">Acyltransferase</keyword>
<evidence type="ECO:0000256" key="2">
    <source>
        <dbReference type="ARBA" id="ARBA00013235"/>
    </source>
</evidence>
<comment type="similarity">
    <text evidence="1">Belongs to the transferase hexapeptide repeat family.</text>
</comment>
<dbReference type="GO" id="GO:0008811">
    <property type="term" value="F:chloramphenicol O-acetyltransferase activity"/>
    <property type="evidence" value="ECO:0007669"/>
    <property type="project" value="UniProtKB-EC"/>
</dbReference>
<dbReference type="InterPro" id="IPR011004">
    <property type="entry name" value="Trimer_LpxA-like_sf"/>
</dbReference>
<evidence type="ECO:0000256" key="4">
    <source>
        <dbReference type="ARBA" id="ARBA00022679"/>
    </source>
</evidence>
<sequence length="216" mass="23899">MTTPFLTNAFESPFKGREIRDQITNPNITAGRFSYYSGWYHGHGFDHCARYLVPDRDDVDRLIIGSFCSIGTGAAFIMAGNQGHRADWVSTFPFFWWTGEPAFAGAENGYRPAGDTVVGSDVWIGAEAVIMPGITIGHGAVIATRAVVTRDVAPYTIVAGNPARPVRQRFDEHAVAMLLEMAWWDWPLDEIRQAMPLLCSGDVAGLYGLWRNTRQA</sequence>
<dbReference type="GO" id="GO:0046677">
    <property type="term" value="P:response to antibiotic"/>
    <property type="evidence" value="ECO:0007669"/>
    <property type="project" value="UniProtKB-KW"/>
</dbReference>
<evidence type="ECO:0000256" key="1">
    <source>
        <dbReference type="ARBA" id="ARBA00007274"/>
    </source>
</evidence>
<keyword evidence="6" id="KW-0046">Antibiotic resistance</keyword>
<proteinExistence type="inferred from homology"/>
<keyword evidence="10" id="KW-1185">Reference proteome</keyword>
<dbReference type="KEGG" id="tmo:TMO_b0065"/>
<organism evidence="9 10">
    <name type="scientific">Tistrella mobilis (strain KA081020-065)</name>
    <dbReference type="NCBI Taxonomy" id="1110502"/>
    <lineage>
        <taxon>Bacteria</taxon>
        <taxon>Pseudomonadati</taxon>
        <taxon>Pseudomonadota</taxon>
        <taxon>Alphaproteobacteria</taxon>
        <taxon>Geminicoccales</taxon>
        <taxon>Geminicoccaceae</taxon>
        <taxon>Tistrella</taxon>
    </lineage>
</organism>
<dbReference type="AlphaFoldDB" id="I3TTI5"/>
<dbReference type="InterPro" id="IPR050179">
    <property type="entry name" value="Trans_hexapeptide_repeat"/>
</dbReference>
<name>I3TTI5_TISMK</name>
<dbReference type="EMBL" id="CP003238">
    <property type="protein sequence ID" value="AFK56073.1"/>
    <property type="molecule type" value="Genomic_DNA"/>
</dbReference>